<evidence type="ECO:0000313" key="12">
    <source>
        <dbReference type="RefSeq" id="XP_048265020.1"/>
    </source>
</evidence>
<dbReference type="GO" id="GO:0005634">
    <property type="term" value="C:nucleus"/>
    <property type="evidence" value="ECO:0007669"/>
    <property type="project" value="UniProtKB-SubCell"/>
</dbReference>
<dbReference type="Proteomes" id="UP000835206">
    <property type="component" value="Chromosome 10"/>
</dbReference>
<reference evidence="10 11" key="1">
    <citation type="submission" date="2025-04" db="UniProtKB">
        <authorList>
            <consortium name="RefSeq"/>
        </authorList>
    </citation>
    <scope>IDENTIFICATION</scope>
</reference>
<evidence type="ECO:0000256" key="2">
    <source>
        <dbReference type="ARBA" id="ARBA00006079"/>
    </source>
</evidence>
<dbReference type="Gene3D" id="1.20.5.170">
    <property type="match status" value="1"/>
</dbReference>
<dbReference type="RefSeq" id="XP_048265018.1">
    <property type="nucleotide sequence ID" value="XM_048409061.1"/>
</dbReference>
<dbReference type="SMART" id="SM00338">
    <property type="entry name" value="BRLZ"/>
    <property type="match status" value="1"/>
</dbReference>
<dbReference type="CTD" id="31227"/>
<evidence type="ECO:0000256" key="7">
    <source>
        <dbReference type="SAM" id="MobiDB-lite"/>
    </source>
</evidence>
<name>A0A9C6VYG7_BOMTE</name>
<dbReference type="GeneID" id="105666137"/>
<keyword evidence="6" id="KW-0539">Nucleus</keyword>
<dbReference type="FunFam" id="1.20.5.170:FF:000025">
    <property type="entry name" value="nuclear factor interleukin-3-regulated protein-like"/>
    <property type="match status" value="1"/>
</dbReference>
<keyword evidence="9" id="KW-1185">Reference proteome</keyword>
<dbReference type="GO" id="GO:0000981">
    <property type="term" value="F:DNA-binding transcription factor activity, RNA polymerase II-specific"/>
    <property type="evidence" value="ECO:0007669"/>
    <property type="project" value="TreeGrafter"/>
</dbReference>
<dbReference type="RefSeq" id="XP_048265021.1">
    <property type="nucleotide sequence ID" value="XM_048409064.1"/>
</dbReference>
<evidence type="ECO:0000256" key="4">
    <source>
        <dbReference type="ARBA" id="ARBA00023125"/>
    </source>
</evidence>
<dbReference type="RefSeq" id="XP_048265020.1">
    <property type="nucleotide sequence ID" value="XM_048409063.1"/>
</dbReference>
<sequence length="321" mass="36332">MSNINWIFQNLGEMMINCRMNPFFQAGLDNVQVKECASNGDTSMQFSDSILDLSFKKATISKESANSSLHSNSHVTNTTKQDQVTHFSETGRSPLEVRKFMITPPSECDSPKKLKPEPVHNLTDAPSQNDGFSTSPMNISIPFIPTILSTLLNSNNETINPTKFFDPSNTLITDCDKTAMYNLPIDITKNTRPFKAYPKDPLSLTIGGTELVYDLESSEAYSEFRKRMLETMKQSNESMITKMRKVTKSPVPTSTADEKDAAYREKRRKNNEAAKRSRDARRAKEDEIAIRAAFLEHENKRLKYELSVLKNETAKLMAYLT</sequence>
<dbReference type="Pfam" id="PF07716">
    <property type="entry name" value="bZIP_2"/>
    <property type="match status" value="1"/>
</dbReference>
<evidence type="ECO:0000313" key="13">
    <source>
        <dbReference type="RefSeq" id="XP_048265021.1"/>
    </source>
</evidence>
<organism evidence="9 12">
    <name type="scientific">Bombus terrestris</name>
    <name type="common">Buff-tailed bumblebee</name>
    <name type="synonym">Apis terrestris</name>
    <dbReference type="NCBI Taxonomy" id="30195"/>
    <lineage>
        <taxon>Eukaryota</taxon>
        <taxon>Metazoa</taxon>
        <taxon>Ecdysozoa</taxon>
        <taxon>Arthropoda</taxon>
        <taxon>Hexapoda</taxon>
        <taxon>Insecta</taxon>
        <taxon>Pterygota</taxon>
        <taxon>Neoptera</taxon>
        <taxon>Endopterygota</taxon>
        <taxon>Hymenoptera</taxon>
        <taxon>Apocrita</taxon>
        <taxon>Aculeata</taxon>
        <taxon>Apoidea</taxon>
        <taxon>Anthophila</taxon>
        <taxon>Apidae</taxon>
        <taxon>Bombus</taxon>
        <taxon>Bombus</taxon>
    </lineage>
</organism>
<dbReference type="CDD" id="cd14695">
    <property type="entry name" value="bZIP_HLF"/>
    <property type="match status" value="1"/>
</dbReference>
<evidence type="ECO:0000313" key="11">
    <source>
        <dbReference type="RefSeq" id="XP_048265019.1"/>
    </source>
</evidence>
<dbReference type="AlphaFoldDB" id="A0A9C6VYG7"/>
<evidence type="ECO:0000256" key="5">
    <source>
        <dbReference type="ARBA" id="ARBA00023163"/>
    </source>
</evidence>
<dbReference type="PROSITE" id="PS50217">
    <property type="entry name" value="BZIP"/>
    <property type="match status" value="1"/>
</dbReference>
<comment type="similarity">
    <text evidence="2">Belongs to the bZIP family. NFIL3 subfamily.</text>
</comment>
<feature type="domain" description="BZIP" evidence="8">
    <location>
        <begin position="260"/>
        <end position="321"/>
    </location>
</feature>
<protein>
    <submittedName>
        <fullName evidence="10 11">Thyrotroph embryonic factor isoform X1</fullName>
    </submittedName>
</protein>
<dbReference type="GO" id="GO:0000978">
    <property type="term" value="F:RNA polymerase II cis-regulatory region sequence-specific DNA binding"/>
    <property type="evidence" value="ECO:0007669"/>
    <property type="project" value="TreeGrafter"/>
</dbReference>
<evidence type="ECO:0000259" key="8">
    <source>
        <dbReference type="PROSITE" id="PS50217"/>
    </source>
</evidence>
<feature type="compositionally biased region" description="Basic and acidic residues" evidence="7">
    <location>
        <begin position="256"/>
        <end position="282"/>
    </location>
</feature>
<gene>
    <name evidence="10 11 12 13" type="primary">LOC105666137</name>
</gene>
<dbReference type="RefSeq" id="XP_048265019.1">
    <property type="nucleotide sequence ID" value="XM_048409062.1"/>
</dbReference>
<evidence type="ECO:0000313" key="9">
    <source>
        <dbReference type="Proteomes" id="UP000835206"/>
    </source>
</evidence>
<dbReference type="PANTHER" id="PTHR11988:SF27">
    <property type="entry name" value="GH27708P"/>
    <property type="match status" value="1"/>
</dbReference>
<dbReference type="OrthoDB" id="361013at2759"/>
<evidence type="ECO:0000313" key="10">
    <source>
        <dbReference type="RefSeq" id="XP_048265018.1"/>
    </source>
</evidence>
<proteinExistence type="inferred from homology"/>
<evidence type="ECO:0000256" key="6">
    <source>
        <dbReference type="ARBA" id="ARBA00023242"/>
    </source>
</evidence>
<evidence type="ECO:0000256" key="1">
    <source>
        <dbReference type="ARBA" id="ARBA00004123"/>
    </source>
</evidence>
<dbReference type="InterPro" id="IPR040223">
    <property type="entry name" value="PAR_bZIP"/>
</dbReference>
<accession>A0A9C6VYG7</accession>
<evidence type="ECO:0000256" key="3">
    <source>
        <dbReference type="ARBA" id="ARBA00023015"/>
    </source>
</evidence>
<keyword evidence="3" id="KW-0805">Transcription regulation</keyword>
<dbReference type="SUPFAM" id="SSF57959">
    <property type="entry name" value="Leucine zipper domain"/>
    <property type="match status" value="1"/>
</dbReference>
<keyword evidence="5" id="KW-0804">Transcription</keyword>
<feature type="region of interest" description="Disordered" evidence="7">
    <location>
        <begin position="66"/>
        <end position="90"/>
    </location>
</feature>
<dbReference type="InterPro" id="IPR004827">
    <property type="entry name" value="bZIP"/>
</dbReference>
<keyword evidence="4" id="KW-0238">DNA-binding</keyword>
<dbReference type="PANTHER" id="PTHR11988">
    <property type="entry name" value="THYROTROPH EMBRYONIC FACTOR RELATED"/>
    <property type="match status" value="1"/>
</dbReference>
<feature type="region of interest" description="Disordered" evidence="7">
    <location>
        <begin position="247"/>
        <end position="282"/>
    </location>
</feature>
<comment type="subcellular location">
    <subcellularLocation>
        <location evidence="1">Nucleus</location>
    </subcellularLocation>
</comment>
<dbReference type="InterPro" id="IPR046347">
    <property type="entry name" value="bZIP_sf"/>
</dbReference>